<dbReference type="Pfam" id="PF09877">
    <property type="entry name" value="EhaL"/>
    <property type="match status" value="1"/>
</dbReference>
<evidence type="ECO:0000313" key="2">
    <source>
        <dbReference type="EMBL" id="HIQ32001.1"/>
    </source>
</evidence>
<keyword evidence="1" id="KW-1133">Transmembrane helix</keyword>
<keyword evidence="1" id="KW-0472">Membrane</keyword>
<organism evidence="2 3">
    <name type="scientific">Methanothermococcus okinawensis</name>
    <dbReference type="NCBI Taxonomy" id="155863"/>
    <lineage>
        <taxon>Archaea</taxon>
        <taxon>Methanobacteriati</taxon>
        <taxon>Methanobacteriota</taxon>
        <taxon>Methanomada group</taxon>
        <taxon>Methanococci</taxon>
        <taxon>Methanococcales</taxon>
        <taxon>Methanococcaceae</taxon>
        <taxon>Methanothermococcus</taxon>
    </lineage>
</organism>
<feature type="transmembrane region" description="Helical" evidence="1">
    <location>
        <begin position="80"/>
        <end position="99"/>
    </location>
</feature>
<keyword evidence="1" id="KW-0812">Transmembrane</keyword>
<accession>A0A833A5Z9</accession>
<feature type="transmembrane region" description="Helical" evidence="1">
    <location>
        <begin position="6"/>
        <end position="27"/>
    </location>
</feature>
<feature type="transmembrane region" description="Helical" evidence="1">
    <location>
        <begin position="39"/>
        <end position="60"/>
    </location>
</feature>
<reference evidence="2" key="1">
    <citation type="journal article" date="2020" name="ISME J.">
        <title>Gammaproteobacteria mediating utilization of methyl-, sulfur- and petroleum organic compounds in deep ocean hydrothermal plumes.</title>
        <authorList>
            <person name="Zhou Z."/>
            <person name="Liu Y."/>
            <person name="Pan J."/>
            <person name="Cron B.R."/>
            <person name="Toner B.M."/>
            <person name="Anantharaman K."/>
            <person name="Breier J.A."/>
            <person name="Dick G.J."/>
            <person name="Li M."/>
        </authorList>
    </citation>
    <scope>NUCLEOTIDE SEQUENCE</scope>
    <source>
        <strain evidence="2">SZUA-1534</strain>
    </source>
</reference>
<gene>
    <name evidence="2" type="ORF">EYH55_00750</name>
</gene>
<proteinExistence type="predicted"/>
<dbReference type="EMBL" id="DQVW01000010">
    <property type="protein sequence ID" value="HIQ32001.1"/>
    <property type="molecule type" value="Genomic_DNA"/>
</dbReference>
<comment type="caution">
    <text evidence="2">The sequence shown here is derived from an EMBL/GenBank/DDBJ whole genome shotgun (WGS) entry which is preliminary data.</text>
</comment>
<dbReference type="AlphaFoldDB" id="A0A833A5Z9"/>
<evidence type="ECO:0000313" key="3">
    <source>
        <dbReference type="Proteomes" id="UP000623215"/>
    </source>
</evidence>
<sequence>MEEVPYHLLCCIVSLVMGGFLGLTYSYKRYLKPYVERCIDRWALLSAILGGVLFPLPLPYGINYPLSLFLLGVPFGMRPGYGRIELITGVSIAILGYLIRGLIGR</sequence>
<name>A0A833A5Z9_9EURY</name>
<dbReference type="Proteomes" id="UP000623215">
    <property type="component" value="Unassembled WGS sequence"/>
</dbReference>
<evidence type="ECO:0000256" key="1">
    <source>
        <dbReference type="SAM" id="Phobius"/>
    </source>
</evidence>
<protein>
    <submittedName>
        <fullName evidence="2">DUF2104 domain-containing protein</fullName>
    </submittedName>
</protein>
<dbReference type="InterPro" id="IPR019211">
    <property type="entry name" value="EhaL"/>
</dbReference>